<dbReference type="InterPro" id="IPR013783">
    <property type="entry name" value="Ig-like_fold"/>
</dbReference>
<dbReference type="SUPFAM" id="SSF117281">
    <property type="entry name" value="Kelch motif"/>
    <property type="match status" value="1"/>
</dbReference>
<comment type="caution">
    <text evidence="5">The sequence shown here is derived from an EMBL/GenBank/DDBJ whole genome shotgun (WGS) entry which is preliminary data.</text>
</comment>
<dbReference type="InterPro" id="IPR013830">
    <property type="entry name" value="SGNH_hydro"/>
</dbReference>
<dbReference type="SUPFAM" id="SSF52266">
    <property type="entry name" value="SGNH hydrolase"/>
    <property type="match status" value="2"/>
</dbReference>
<protein>
    <submittedName>
        <fullName evidence="5">Cyclically-permuted mutarotase family protein</fullName>
    </submittedName>
</protein>
<sequence length="1039" mass="111913">MKKLLTALLAGAALTMATTAPAVAKVKVACVGNSITYGATIPDRERDSYPSQLARMLGPDYEVGNFGRSGATLMKRGHHPYNATKECADAKNFAGDIAVIHLGVNDTDPRDWPDFSDDFVNDYVELIDSLRARNPKVRVIIANISPVRTTHYRWRSGTCEWRDSARACVADVARLTGSELIDFNDPLLDRQQLMADGLHPNALGASLLARTVYRAITGNYGGLKLPQVWGDGMVIQRYRPVTVNGTADAGTTVTVTLGANKVTAVTDNRGRWSVTLPPMKEATGLEMTVTDGHRRLAFSDVAVGEVWLASGQSNMEFATAHTKTFAADSAMMDDPMLRLFGMFPRAYTTPAQWPDSVKERIDSLDYYLPAHWDKLDVGSARRMSAVAWHFGRVLRDSLKVPVGIICNAIGGSGTEAWVDIEVMSREMPEVLVNWRRNDYIQKWVQQRAGENTGTDEASLAHRHPYEPTYLFATGIRPLAGFPIAGAIWYQGESNANNIEVHERLFPLVVKSFRRAFNQPEMPFLFAQLSSLNRPSWPKFRDSQRRLAQTVPGTAMVVTSDKGDSLDVHPTDKRPVGERFARQALHRVYSMTGIVPEGPSPVKAELSAPGEVTLTFANGHGMHSSDGAPLRTFELARYDGRYSPATAEIVSDNIIKITSTNMSESQPRYVRYGWQPFTRANLVNADNLPATTFKLPVSEAPTSEPGIEAGVSAAFAGMASGRIIRAGGCNFPSNPMAPGAQKKFYSGIYALTPGDNGQAEATLIGHLPEPMAYGASATTPEGLVIIGGTSASEPLRQVAMITVSDDGEAVVTPLPSLPEAVDNMAACYAGGFVYVAGGNVGGKPSNELLCLDLGDLSKGWKALASFPGNPRVQPVLAASTDAKGHPCLYLWGGFAGKGDGREATLNTDGLCYQLSGKGKWSAAPAPVDRAGEEVSLGGGIAVTLPDGRVVAMGGVNKNVFLEALRNQAPDYLSHPVEWYRFNGRVMVFDPAAQTWTVAADDEATARAGAAAAVTPDAEILLIGGELKPRIRTTAVSAIRL</sequence>
<evidence type="ECO:0000313" key="5">
    <source>
        <dbReference type="EMBL" id="PWB08185.1"/>
    </source>
</evidence>
<dbReference type="GO" id="GO:0005975">
    <property type="term" value="P:carbohydrate metabolic process"/>
    <property type="evidence" value="ECO:0007669"/>
    <property type="project" value="TreeGrafter"/>
</dbReference>
<dbReference type="RefSeq" id="WP_107035622.1">
    <property type="nucleotide sequence ID" value="NZ_CAONGC010000019.1"/>
</dbReference>
<organism evidence="5 6">
    <name type="scientific">Paramuribaculum intestinale</name>
    <dbReference type="NCBI Taxonomy" id="2094151"/>
    <lineage>
        <taxon>Bacteria</taxon>
        <taxon>Pseudomonadati</taxon>
        <taxon>Bacteroidota</taxon>
        <taxon>Bacteroidia</taxon>
        <taxon>Bacteroidales</taxon>
        <taxon>Muribaculaceae</taxon>
        <taxon>Paramuribaculum</taxon>
    </lineage>
</organism>
<evidence type="ECO:0000259" key="3">
    <source>
        <dbReference type="Pfam" id="PF03629"/>
    </source>
</evidence>
<keyword evidence="2" id="KW-0732">Signal</keyword>
<dbReference type="Pfam" id="PF13472">
    <property type="entry name" value="Lipase_GDSL_2"/>
    <property type="match status" value="1"/>
</dbReference>
<dbReference type="Gene3D" id="2.120.10.80">
    <property type="entry name" value="Kelch-type beta propeller"/>
    <property type="match status" value="1"/>
</dbReference>
<dbReference type="Gene3D" id="3.40.50.1110">
    <property type="entry name" value="SGNH hydrolase"/>
    <property type="match status" value="2"/>
</dbReference>
<dbReference type="InterPro" id="IPR015915">
    <property type="entry name" value="Kelch-typ_b-propeller"/>
</dbReference>
<evidence type="ECO:0000313" key="6">
    <source>
        <dbReference type="Proteomes" id="UP000244925"/>
    </source>
</evidence>
<dbReference type="InterPro" id="IPR056734">
    <property type="entry name" value="NANM"/>
</dbReference>
<proteinExistence type="predicted"/>
<keyword evidence="6" id="KW-1185">Reference proteome</keyword>
<feature type="domain" description="SGNH hydrolase-type esterase" evidence="4">
    <location>
        <begin position="30"/>
        <end position="205"/>
    </location>
</feature>
<dbReference type="InterPro" id="IPR019937">
    <property type="entry name" value="Cycl-permuted_mutarotase"/>
</dbReference>
<reference evidence="6" key="1">
    <citation type="submission" date="2018-02" db="EMBL/GenBank/DDBJ databases">
        <authorList>
            <person name="Clavel T."/>
            <person name="Strowig T."/>
        </authorList>
    </citation>
    <scope>NUCLEOTIDE SEQUENCE [LARGE SCALE GENOMIC DNA]</scope>
    <source>
        <strain evidence="6">DSM 100764</strain>
    </source>
</reference>
<feature type="signal peptide" evidence="2">
    <location>
        <begin position="1"/>
        <end position="24"/>
    </location>
</feature>
<dbReference type="Pfam" id="PF03629">
    <property type="entry name" value="SASA"/>
    <property type="match status" value="1"/>
</dbReference>
<dbReference type="AlphaFoldDB" id="A0A2V1IYV1"/>
<feature type="chain" id="PRO_5016020665" evidence="2">
    <location>
        <begin position="25"/>
        <end position="1039"/>
    </location>
</feature>
<dbReference type="InterPro" id="IPR039329">
    <property type="entry name" value="SIAE"/>
</dbReference>
<dbReference type="Pfam" id="PF24996">
    <property type="entry name" value="NANM"/>
    <property type="match status" value="1"/>
</dbReference>
<dbReference type="Gene3D" id="2.60.40.10">
    <property type="entry name" value="Immunoglobulins"/>
    <property type="match status" value="1"/>
</dbReference>
<dbReference type="GO" id="GO:0001681">
    <property type="term" value="F:sialate O-acetylesterase activity"/>
    <property type="evidence" value="ECO:0007669"/>
    <property type="project" value="InterPro"/>
</dbReference>
<dbReference type="EMBL" id="PUBV01000007">
    <property type="protein sequence ID" value="PWB08185.1"/>
    <property type="molecule type" value="Genomic_DNA"/>
</dbReference>
<feature type="domain" description="Sialate O-acetylesterase" evidence="3">
    <location>
        <begin position="482"/>
        <end position="584"/>
    </location>
</feature>
<keyword evidence="1" id="KW-0378">Hydrolase</keyword>
<dbReference type="InterPro" id="IPR005181">
    <property type="entry name" value="SASA"/>
</dbReference>
<evidence type="ECO:0000256" key="2">
    <source>
        <dbReference type="SAM" id="SignalP"/>
    </source>
</evidence>
<dbReference type="InterPro" id="IPR036514">
    <property type="entry name" value="SGNH_hydro_sf"/>
</dbReference>
<accession>A0A2V1IYV1</accession>
<evidence type="ECO:0000256" key="1">
    <source>
        <dbReference type="ARBA" id="ARBA00022801"/>
    </source>
</evidence>
<dbReference type="PANTHER" id="PTHR22901">
    <property type="entry name" value="SIALATE O-ACETYLESTERASE"/>
    <property type="match status" value="1"/>
</dbReference>
<dbReference type="PANTHER" id="PTHR22901:SF0">
    <property type="entry name" value="SIALATE O-ACETYLESTERASE"/>
    <property type="match status" value="1"/>
</dbReference>
<evidence type="ECO:0000259" key="4">
    <source>
        <dbReference type="Pfam" id="PF13472"/>
    </source>
</evidence>
<dbReference type="Proteomes" id="UP000244925">
    <property type="component" value="Unassembled WGS sequence"/>
</dbReference>
<dbReference type="NCBIfam" id="TIGR03548">
    <property type="entry name" value="mutarot_permut"/>
    <property type="match status" value="1"/>
</dbReference>
<gene>
    <name evidence="5" type="ORF">C5O25_04940</name>
</gene>
<name>A0A2V1IYV1_9BACT</name>